<keyword evidence="1" id="KW-0472">Membrane</keyword>
<reference evidence="2" key="1">
    <citation type="submission" date="2021-03" db="EMBL/GenBank/DDBJ databases">
        <title>Bacillus suaedae sp. nov., isolated from Suaeda aralocaspica.</title>
        <authorList>
            <person name="Lei R.F.R."/>
        </authorList>
    </citation>
    <scope>NUCLEOTIDE SEQUENCE</scope>
    <source>
        <strain evidence="2">YZJH907-2</strain>
    </source>
</reference>
<evidence type="ECO:0000256" key="1">
    <source>
        <dbReference type="SAM" id="Phobius"/>
    </source>
</evidence>
<evidence type="ECO:0000313" key="3">
    <source>
        <dbReference type="Proteomes" id="UP000678228"/>
    </source>
</evidence>
<dbReference type="EMBL" id="JAGKSQ010000003">
    <property type="protein sequence ID" value="MBP3951079.1"/>
    <property type="molecule type" value="Genomic_DNA"/>
</dbReference>
<dbReference type="RefSeq" id="WP_210596783.1">
    <property type="nucleotide sequence ID" value="NZ_JAGKSQ010000003.1"/>
</dbReference>
<name>A0A940WQY6_9BACI</name>
<dbReference type="AlphaFoldDB" id="A0A940WQY6"/>
<protein>
    <submittedName>
        <fullName evidence="2">YqzK family protein</fullName>
    </submittedName>
</protein>
<gene>
    <name evidence="2" type="ORF">J7W16_08015</name>
</gene>
<proteinExistence type="predicted"/>
<accession>A0A940WQY6</accession>
<keyword evidence="3" id="KW-1185">Reference proteome</keyword>
<keyword evidence="1" id="KW-0812">Transmembrane</keyword>
<evidence type="ECO:0000313" key="2">
    <source>
        <dbReference type="EMBL" id="MBP3951079.1"/>
    </source>
</evidence>
<dbReference type="Proteomes" id="UP000678228">
    <property type="component" value="Unassembled WGS sequence"/>
</dbReference>
<dbReference type="Pfam" id="PF14004">
    <property type="entry name" value="DUF4227"/>
    <property type="match status" value="1"/>
</dbReference>
<keyword evidence="1" id="KW-1133">Transmembrane helix</keyword>
<feature type="transmembrane region" description="Helical" evidence="1">
    <location>
        <begin position="12"/>
        <end position="32"/>
    </location>
</feature>
<comment type="caution">
    <text evidence="2">The sequence shown here is derived from an EMBL/GenBank/DDBJ whole genome shotgun (WGS) entry which is preliminary data.</text>
</comment>
<sequence length="77" mass="9011">MRSWLQAVGQTVKVFLLFMGCTLLFYYGILWVSQEYESYHRYDEPQGKAIKVSQMEGSGPDSPTFLDRLMLFYQEGE</sequence>
<dbReference type="InterPro" id="IPR025321">
    <property type="entry name" value="DUF4227"/>
</dbReference>
<organism evidence="2 3">
    <name type="scientific">Halalkalibacter suaedae</name>
    <dbReference type="NCBI Taxonomy" id="2822140"/>
    <lineage>
        <taxon>Bacteria</taxon>
        <taxon>Bacillati</taxon>
        <taxon>Bacillota</taxon>
        <taxon>Bacilli</taxon>
        <taxon>Bacillales</taxon>
        <taxon>Bacillaceae</taxon>
        <taxon>Halalkalibacter</taxon>
    </lineage>
</organism>